<gene>
    <name evidence="3" type="ORF">IQ230_16870</name>
</gene>
<name>A0ABR9UUM2_9CHRO</name>
<organism evidence="3 4">
    <name type="scientific">Gloeocapsopsis crepidinum LEGE 06123</name>
    <dbReference type="NCBI Taxonomy" id="588587"/>
    <lineage>
        <taxon>Bacteria</taxon>
        <taxon>Bacillati</taxon>
        <taxon>Cyanobacteriota</taxon>
        <taxon>Cyanophyceae</taxon>
        <taxon>Oscillatoriophycideae</taxon>
        <taxon>Chroococcales</taxon>
        <taxon>Chroococcaceae</taxon>
        <taxon>Gloeocapsopsis</taxon>
    </lineage>
</organism>
<keyword evidence="2" id="KW-0964">Secreted</keyword>
<evidence type="ECO:0000313" key="3">
    <source>
        <dbReference type="EMBL" id="MBE9191992.1"/>
    </source>
</evidence>
<dbReference type="Pfam" id="PF00353">
    <property type="entry name" value="HemolysinCabind"/>
    <property type="match status" value="1"/>
</dbReference>
<evidence type="ECO:0000256" key="1">
    <source>
        <dbReference type="ARBA" id="ARBA00004613"/>
    </source>
</evidence>
<comment type="caution">
    <text evidence="3">The sequence shown here is derived from an EMBL/GenBank/DDBJ whole genome shotgun (WGS) entry which is preliminary data.</text>
</comment>
<sequence>MAKIIGSNGSDILIGTESNDWILGLAGADILYGDAGSDTIRGGAGADILYGDSGKDLLIGGIGNDILAGGYGVDTLTGGSGTDRFSFSFPNQGTDIITDFVVADDTIVVSPRYFGSGLKPGAVIKPHQFRLGTTASDASDRFIYNRNSGALYFDRDGIGPSKQVQIATLTNKPLLSHADIFVSDQFGFIANEGIVPM</sequence>
<dbReference type="PANTHER" id="PTHR38340">
    <property type="entry name" value="S-LAYER PROTEIN"/>
    <property type="match status" value="1"/>
</dbReference>
<reference evidence="3 4" key="1">
    <citation type="submission" date="2020-10" db="EMBL/GenBank/DDBJ databases">
        <authorList>
            <person name="Castelo-Branco R."/>
            <person name="Eusebio N."/>
            <person name="Adriana R."/>
            <person name="Vieira A."/>
            <person name="Brugerolle De Fraissinette N."/>
            <person name="Rezende De Castro R."/>
            <person name="Schneider M.P."/>
            <person name="Vasconcelos V."/>
            <person name="Leao P.N."/>
        </authorList>
    </citation>
    <scope>NUCLEOTIDE SEQUENCE [LARGE SCALE GENOMIC DNA]</scope>
    <source>
        <strain evidence="3 4">LEGE 06123</strain>
    </source>
</reference>
<dbReference type="InterPro" id="IPR018511">
    <property type="entry name" value="Hemolysin-typ_Ca-bd_CS"/>
</dbReference>
<accession>A0ABR9UUM2</accession>
<dbReference type="Proteomes" id="UP000651156">
    <property type="component" value="Unassembled WGS sequence"/>
</dbReference>
<dbReference type="Gene3D" id="2.150.10.10">
    <property type="entry name" value="Serralysin-like metalloprotease, C-terminal"/>
    <property type="match status" value="2"/>
</dbReference>
<dbReference type="EMBL" id="JADEWN010000044">
    <property type="protein sequence ID" value="MBE9191992.1"/>
    <property type="molecule type" value="Genomic_DNA"/>
</dbReference>
<proteinExistence type="predicted"/>
<dbReference type="PRINTS" id="PR00313">
    <property type="entry name" value="CABNDNGRPT"/>
</dbReference>
<evidence type="ECO:0000256" key="2">
    <source>
        <dbReference type="ARBA" id="ARBA00022525"/>
    </source>
</evidence>
<comment type="subcellular location">
    <subcellularLocation>
        <location evidence="1">Secreted</location>
    </subcellularLocation>
</comment>
<dbReference type="InterPro" id="IPR050557">
    <property type="entry name" value="RTX_toxin/Mannuronan_C5-epim"/>
</dbReference>
<dbReference type="PANTHER" id="PTHR38340:SF1">
    <property type="entry name" value="S-LAYER PROTEIN"/>
    <property type="match status" value="1"/>
</dbReference>
<dbReference type="RefSeq" id="WP_193933359.1">
    <property type="nucleotide sequence ID" value="NZ_CAWPMZ010000077.1"/>
</dbReference>
<dbReference type="InterPro" id="IPR001343">
    <property type="entry name" value="Hemolysn_Ca-bd"/>
</dbReference>
<dbReference type="PROSITE" id="PS00330">
    <property type="entry name" value="HEMOLYSIN_CALCIUM"/>
    <property type="match status" value="2"/>
</dbReference>
<dbReference type="InterPro" id="IPR011049">
    <property type="entry name" value="Serralysin-like_metalloprot_C"/>
</dbReference>
<evidence type="ECO:0000313" key="4">
    <source>
        <dbReference type="Proteomes" id="UP000651156"/>
    </source>
</evidence>
<keyword evidence="4" id="KW-1185">Reference proteome</keyword>
<protein>
    <submittedName>
        <fullName evidence="3">Calcium-binding protein</fullName>
    </submittedName>
</protein>
<dbReference type="SUPFAM" id="SSF51120">
    <property type="entry name" value="beta-Roll"/>
    <property type="match status" value="1"/>
</dbReference>